<protein>
    <recommendedName>
        <fullName evidence="18">AIG1-type G domain-containing protein</fullName>
    </recommendedName>
</protein>
<evidence type="ECO:0000256" key="12">
    <source>
        <dbReference type="ARBA" id="ARBA00022989"/>
    </source>
</evidence>
<evidence type="ECO:0000256" key="5">
    <source>
        <dbReference type="ARBA" id="ARBA00022692"/>
    </source>
</evidence>
<dbReference type="GO" id="GO:0015031">
    <property type="term" value="P:protein transport"/>
    <property type="evidence" value="ECO:0007669"/>
    <property type="project" value="UniProtKB-KW"/>
</dbReference>
<evidence type="ECO:0000256" key="2">
    <source>
        <dbReference type="ARBA" id="ARBA00022448"/>
    </source>
</evidence>
<dbReference type="InterPro" id="IPR024283">
    <property type="entry name" value="TOC159_MAD"/>
</dbReference>
<keyword evidence="2" id="KW-0813">Transport</keyword>
<feature type="compositionally biased region" description="Acidic residues" evidence="17">
    <location>
        <begin position="809"/>
        <end position="832"/>
    </location>
</feature>
<feature type="domain" description="AIG1-type G" evidence="18">
    <location>
        <begin position="549"/>
        <end position="779"/>
    </location>
</feature>
<organism evidence="19 20">
    <name type="scientific">Spirodela intermedia</name>
    <name type="common">Intermediate duckweed</name>
    <dbReference type="NCBI Taxonomy" id="51605"/>
    <lineage>
        <taxon>Eukaryota</taxon>
        <taxon>Viridiplantae</taxon>
        <taxon>Streptophyta</taxon>
        <taxon>Embryophyta</taxon>
        <taxon>Tracheophyta</taxon>
        <taxon>Spermatophyta</taxon>
        <taxon>Magnoliopsida</taxon>
        <taxon>Liliopsida</taxon>
        <taxon>Araceae</taxon>
        <taxon>Lemnoideae</taxon>
        <taxon>Spirodela</taxon>
    </lineage>
</organism>
<evidence type="ECO:0000256" key="14">
    <source>
        <dbReference type="ARBA" id="ARBA00023136"/>
    </source>
</evidence>
<keyword evidence="3" id="KW-0150">Chloroplast</keyword>
<evidence type="ECO:0000256" key="8">
    <source>
        <dbReference type="ARBA" id="ARBA00022801"/>
    </source>
</evidence>
<comment type="similarity">
    <text evidence="16">Belongs to the TRAFAC class TrmE-Era-EngA-EngB-Septin-like GTPase superfamily. AIG1/Toc34/Toc159-like paraseptin GTPase family. TOC159 subfamily.</text>
</comment>
<dbReference type="InterPro" id="IPR045058">
    <property type="entry name" value="GIMA/IAN/Toc"/>
</dbReference>
<comment type="cofactor">
    <cofactor evidence="1">
        <name>Mg(2+)</name>
        <dbReference type="ChEBI" id="CHEBI:18420"/>
    </cofactor>
</comment>
<evidence type="ECO:0000256" key="17">
    <source>
        <dbReference type="SAM" id="MobiDB-lite"/>
    </source>
</evidence>
<dbReference type="FunFam" id="3.40.50.300:FF:000413">
    <property type="entry name" value="Translocase of chloroplast 120, chloroplastic"/>
    <property type="match status" value="1"/>
</dbReference>
<name>A0A7I8L9V7_SPIIN</name>
<dbReference type="GO" id="GO:0003924">
    <property type="term" value="F:GTPase activity"/>
    <property type="evidence" value="ECO:0007669"/>
    <property type="project" value="InterPro"/>
</dbReference>
<dbReference type="Gene3D" id="3.40.50.300">
    <property type="entry name" value="P-loop containing nucleotide triphosphate hydrolases"/>
    <property type="match status" value="1"/>
</dbReference>
<dbReference type="InterPro" id="IPR005690">
    <property type="entry name" value="Toc86_159"/>
</dbReference>
<keyword evidence="5" id="KW-0812">Transmembrane</keyword>
<dbReference type="SUPFAM" id="SSF52540">
    <property type="entry name" value="P-loop containing nucleoside triphosphate hydrolases"/>
    <property type="match status" value="1"/>
</dbReference>
<proteinExistence type="inferred from homology"/>
<dbReference type="PANTHER" id="PTHR10903:SF120">
    <property type="entry name" value="TRANSLOCASE OF CHLOROPLAST 159, CHLOROPLASTIC"/>
    <property type="match status" value="1"/>
</dbReference>
<keyword evidence="6" id="KW-0479">Metal-binding</keyword>
<dbReference type="NCBIfam" id="TIGR00993">
    <property type="entry name" value="3a0901s04IAP86"/>
    <property type="match status" value="1"/>
</dbReference>
<feature type="compositionally biased region" description="Basic and acidic residues" evidence="17">
    <location>
        <begin position="343"/>
        <end position="363"/>
    </location>
</feature>
<keyword evidence="13" id="KW-0342">GTP-binding</keyword>
<evidence type="ECO:0000256" key="9">
    <source>
        <dbReference type="ARBA" id="ARBA00022805"/>
    </source>
</evidence>
<evidence type="ECO:0000256" key="6">
    <source>
        <dbReference type="ARBA" id="ARBA00022723"/>
    </source>
</evidence>
<dbReference type="Pfam" id="PF04548">
    <property type="entry name" value="AIG1"/>
    <property type="match status" value="1"/>
</dbReference>
<feature type="compositionally biased region" description="Acidic residues" evidence="17">
    <location>
        <begin position="261"/>
        <end position="276"/>
    </location>
</feature>
<evidence type="ECO:0000256" key="3">
    <source>
        <dbReference type="ARBA" id="ARBA00022528"/>
    </source>
</evidence>
<dbReference type="GO" id="GO:0046872">
    <property type="term" value="F:metal ion binding"/>
    <property type="evidence" value="ECO:0007669"/>
    <property type="project" value="UniProtKB-KW"/>
</dbReference>
<evidence type="ECO:0000259" key="18">
    <source>
        <dbReference type="PROSITE" id="PS51720"/>
    </source>
</evidence>
<gene>
    <name evidence="19" type="ORF">SI8410_12016723</name>
</gene>
<keyword evidence="14" id="KW-0472">Membrane</keyword>
<reference evidence="19" key="1">
    <citation type="submission" date="2020-02" db="EMBL/GenBank/DDBJ databases">
        <authorList>
            <person name="Scholz U."/>
            <person name="Mascher M."/>
            <person name="Fiebig A."/>
        </authorList>
    </citation>
    <scope>NUCLEOTIDE SEQUENCE</scope>
</reference>
<feature type="compositionally biased region" description="Low complexity" evidence="17">
    <location>
        <begin position="422"/>
        <end position="444"/>
    </location>
</feature>
<accession>A0A7I8L9V7</accession>
<evidence type="ECO:0000313" key="19">
    <source>
        <dbReference type="EMBL" id="CAA7406045.1"/>
    </source>
</evidence>
<dbReference type="InterPro" id="IPR006703">
    <property type="entry name" value="G_AIG1"/>
</dbReference>
<feature type="region of interest" description="Disordered" evidence="17">
    <location>
        <begin position="875"/>
        <end position="910"/>
    </location>
</feature>
<feature type="compositionally biased region" description="Acidic residues" evidence="17">
    <location>
        <begin position="374"/>
        <end position="389"/>
    </location>
</feature>
<feature type="region of interest" description="Disordered" evidence="17">
    <location>
        <begin position="806"/>
        <end position="834"/>
    </location>
</feature>
<comment type="subcellular location">
    <subcellularLocation>
        <location evidence="15">Plastid</location>
        <location evidence="15">Chloroplast outer membrane</location>
        <topology evidence="15">Single-pass membrane protein</topology>
    </subcellularLocation>
</comment>
<keyword evidence="12" id="KW-1133">Transmembrane helix</keyword>
<keyword evidence="4" id="KW-0934">Plastid</keyword>
<dbReference type="GO" id="GO:0005525">
    <property type="term" value="F:GTP binding"/>
    <property type="evidence" value="ECO:0007669"/>
    <property type="project" value="UniProtKB-KW"/>
</dbReference>
<dbReference type="EMBL" id="LR746275">
    <property type="protein sequence ID" value="CAA7406045.1"/>
    <property type="molecule type" value="Genomic_DNA"/>
</dbReference>
<dbReference type="PROSITE" id="PS51720">
    <property type="entry name" value="G_AIG1"/>
    <property type="match status" value="1"/>
</dbReference>
<dbReference type="GO" id="GO:0009707">
    <property type="term" value="C:chloroplast outer membrane"/>
    <property type="evidence" value="ECO:0007669"/>
    <property type="project" value="UniProtKB-SubCell"/>
</dbReference>
<dbReference type="InterPro" id="IPR027417">
    <property type="entry name" value="P-loop_NTPase"/>
</dbReference>
<feature type="compositionally biased region" description="Acidic residues" evidence="17">
    <location>
        <begin position="94"/>
        <end position="104"/>
    </location>
</feature>
<evidence type="ECO:0000256" key="4">
    <source>
        <dbReference type="ARBA" id="ARBA00022640"/>
    </source>
</evidence>
<keyword evidence="7" id="KW-0547">Nucleotide-binding</keyword>
<evidence type="ECO:0000256" key="13">
    <source>
        <dbReference type="ARBA" id="ARBA00023134"/>
    </source>
</evidence>
<feature type="compositionally biased region" description="Basic and acidic residues" evidence="17">
    <location>
        <begin position="135"/>
        <end position="152"/>
    </location>
</feature>
<dbReference type="PANTHER" id="PTHR10903">
    <property type="entry name" value="GTPASE, IMAP FAMILY MEMBER-RELATED"/>
    <property type="match status" value="1"/>
</dbReference>
<feature type="compositionally biased region" description="Basic and acidic residues" evidence="17">
    <location>
        <begin position="232"/>
        <end position="243"/>
    </location>
</feature>
<dbReference type="AlphaFoldDB" id="A0A7I8L9V7"/>
<keyword evidence="10" id="KW-0460">Magnesium</keyword>
<evidence type="ECO:0000256" key="10">
    <source>
        <dbReference type="ARBA" id="ARBA00022842"/>
    </source>
</evidence>
<keyword evidence="8" id="KW-0378">Hydrolase</keyword>
<dbReference type="GO" id="GO:0045036">
    <property type="term" value="P:protein targeting to chloroplast"/>
    <property type="evidence" value="ECO:0007669"/>
    <property type="project" value="InterPro"/>
</dbReference>
<keyword evidence="9" id="KW-1002">Plastid outer membrane</keyword>
<evidence type="ECO:0000256" key="15">
    <source>
        <dbReference type="ARBA" id="ARBA00023766"/>
    </source>
</evidence>
<evidence type="ECO:0000256" key="7">
    <source>
        <dbReference type="ARBA" id="ARBA00022741"/>
    </source>
</evidence>
<evidence type="ECO:0000256" key="1">
    <source>
        <dbReference type="ARBA" id="ARBA00001946"/>
    </source>
</evidence>
<dbReference type="Proteomes" id="UP000663760">
    <property type="component" value="Chromosome 12"/>
</dbReference>
<feature type="region of interest" description="Disordered" evidence="17">
    <location>
        <begin position="1"/>
        <end position="471"/>
    </location>
</feature>
<evidence type="ECO:0000256" key="11">
    <source>
        <dbReference type="ARBA" id="ARBA00022927"/>
    </source>
</evidence>
<dbReference type="Pfam" id="PF11886">
    <property type="entry name" value="TOC159_MAD"/>
    <property type="match status" value="1"/>
</dbReference>
<keyword evidence="11" id="KW-0653">Protein transport</keyword>
<evidence type="ECO:0000313" key="20">
    <source>
        <dbReference type="Proteomes" id="UP000663760"/>
    </source>
</evidence>
<keyword evidence="20" id="KW-1185">Reference proteome</keyword>
<evidence type="ECO:0000256" key="16">
    <source>
        <dbReference type="ARBA" id="ARBA00023775"/>
    </source>
</evidence>
<dbReference type="OrthoDB" id="8954335at2759"/>
<sequence>MEPEPPETATGSLSSRGEGPLSPHEEGDPTADLRSSSSSSSSSGEECFLSGEDEPEFDTASEQAFSPEDELGGDVVYSDFPGGATSVPKARVSEEEEDVADEYDSPPLPLGEGTSLEGSPELLSDSMAAEVEEGGGGKDLDEGEEKKPEELKAAGAKTEGGDDTETMIAVPVDAAGSRPSEAEASSSGCGEVEEEKPLAEEDEPPLAVDSGDLVLSIKEVAEENEAQAAVDSGDRELSIKEVAEENEASAAADSGDRELSIEEVAEEERDEVEQDLSEDREANSGAGSFDEVKTREQEEELERNGAAPLQKSDRLDPEVSSEAAMASGVVDLSDGIPMNPNEGEEHVAGSTDEHPKPRPESSEKLTNQQAEGEIASDSDEAESDEEEEGKEPFDRAALASLLKAVTGESSSSSATGGGGAAAGSPAGLGSSGPSLRPAAPRGARPIPPPSRDVAAATDAGEPQNGISEEERQLQEKIEEIRVKFLRLVLRLGHSPEDRVAAQVLYRLGLAEGIRRRSQIGRAAAALFSFESSKQVALRLEQEGGDQPLRFSCNILVLGKTGVGKSATINSIFGEERATTSAFAPATASVKEIVGTVDGVQLRVADTPGLRAPSMADQAANQRILAAVKRYTRRFPPDIVLYVDRVDSPPWDSGDLPLLRSIAAALGSSVWFNAIIALTHAASTPPEGPAGGPMSYEVFVDQRSRAVQQGIRRVSGDMRLMNPVALVENHPSCRRNREGQRVLPNGISWRNQLLLLCYSSKILSEANSVLKLQEASPAKLFGVRLRSPPLPFFLSSLLQSRDHPKISMDSDVEELGGLSDSDEEDEEGVDEYDQLPPFKPLRKAQIAKLTRAQRKSYFDEYDYRVKLLQRKQRKAELRRMKEMKRRGKTDQQEEDEEQDQDAAAPATIPVPLPDMVLPPSFDGDGPAYLYRFLEPSSELVVRPVLDSHGWDHDSGYDSVSVEDSLAVAGRFPATIAAQITKDKKDFNIHLDSSLCTRHGDGRHSTLAGVDLQTVGKQLAVILRGETRFRNLRRKNQTAAGMCLAVLGETVAVGMKVEDRLAVGKTMAIAGSGGAVRAQGETAYGLNVEVRLREAEDFGGGGAASLGLSLMRWRRDLAVGGNLQSQFSVGRRTKMVARIGMNNKLSGQITLRTSTSDELHQIGLLGLLPVALYLYRTVVGVGEPF</sequence>